<evidence type="ECO:0000256" key="2">
    <source>
        <dbReference type="ARBA" id="ARBA00023043"/>
    </source>
</evidence>
<proteinExistence type="predicted"/>
<keyword evidence="1" id="KW-0677">Repeat</keyword>
<dbReference type="SUPFAM" id="SSF48403">
    <property type="entry name" value="Ankyrin repeat"/>
    <property type="match status" value="1"/>
</dbReference>
<feature type="repeat" description="ANK" evidence="3">
    <location>
        <begin position="69"/>
        <end position="102"/>
    </location>
</feature>
<gene>
    <name evidence="4" type="ORF">NCTC11370_01310</name>
</gene>
<name>A0A377G8V5_9GAMM</name>
<evidence type="ECO:0000256" key="3">
    <source>
        <dbReference type="PROSITE-ProRule" id="PRU00023"/>
    </source>
</evidence>
<dbReference type="PANTHER" id="PTHR24189:SF50">
    <property type="entry name" value="ANKYRIN REPEAT AND SOCS BOX PROTEIN 2"/>
    <property type="match status" value="1"/>
</dbReference>
<dbReference type="RefSeq" id="WP_010653526.1">
    <property type="nucleotide sequence ID" value="NZ_JAPHOO010000001.1"/>
</dbReference>
<dbReference type="Gene3D" id="1.25.40.20">
    <property type="entry name" value="Ankyrin repeat-containing domain"/>
    <property type="match status" value="1"/>
</dbReference>
<evidence type="ECO:0000256" key="1">
    <source>
        <dbReference type="ARBA" id="ARBA00022737"/>
    </source>
</evidence>
<keyword evidence="2 3" id="KW-0040">ANK repeat</keyword>
<dbReference type="STRING" id="1094715.GCA_000236165_01113"/>
<organism evidence="4 5">
    <name type="scientific">Fluoribacter dumoffii</name>
    <dbReference type="NCBI Taxonomy" id="463"/>
    <lineage>
        <taxon>Bacteria</taxon>
        <taxon>Pseudomonadati</taxon>
        <taxon>Pseudomonadota</taxon>
        <taxon>Gammaproteobacteria</taxon>
        <taxon>Legionellales</taxon>
        <taxon>Legionellaceae</taxon>
        <taxon>Fluoribacter</taxon>
    </lineage>
</organism>
<protein>
    <submittedName>
        <fullName evidence="4">Ankyrin repeats (3 copies)</fullName>
    </submittedName>
</protein>
<evidence type="ECO:0000313" key="4">
    <source>
        <dbReference type="EMBL" id="STO21245.1"/>
    </source>
</evidence>
<sequence>MKRYYFNNSKNYIDTHEQLSKEQLEQLTEIMYFFPHKDKANWPELLMSFQPEKFSPKLVHMAANAFDHNGYTILGLACEYGKDIGLIQRLIDMGANPDKPDHNMKKLPLHRAINNQLSNSNRNSREAVSVLECLLKNGATTQNTCFQNRTPLCFAQSQQFNAAAKLIKDHIRCSRDYGRLQKLLLSGNTDTIKQTLNRSRGLGLFITSLKGWSPIFAALHQSYAHPNTLGILTLLKKYRLDFNSTCYVKTYSGIPIYCALNPVAYLLLRGGDSRLIGSLIKHGADPEHYSIAIVKKIIELNPNHKAFDYEVKNDNNPYDVNSRKMLALFESQVAKVDQDISNTTSTRSLELSEAKVDNPSEDLSMTDEELARSVFGMSSFTSIRYS</sequence>
<dbReference type="SMART" id="SM00248">
    <property type="entry name" value="ANK"/>
    <property type="match status" value="4"/>
</dbReference>
<keyword evidence="5" id="KW-1185">Reference proteome</keyword>
<dbReference type="InterPro" id="IPR050745">
    <property type="entry name" value="Multifunctional_regulatory"/>
</dbReference>
<dbReference type="OrthoDB" id="5652395at2"/>
<dbReference type="EMBL" id="UGGT01000001">
    <property type="protein sequence ID" value="STO21245.1"/>
    <property type="molecule type" value="Genomic_DNA"/>
</dbReference>
<reference evidence="4 5" key="1">
    <citation type="submission" date="2018-06" db="EMBL/GenBank/DDBJ databases">
        <authorList>
            <consortium name="Pathogen Informatics"/>
            <person name="Doyle S."/>
        </authorList>
    </citation>
    <scope>NUCLEOTIDE SEQUENCE [LARGE SCALE GENOMIC DNA]</scope>
    <source>
        <strain evidence="4 5">NCTC11370</strain>
    </source>
</reference>
<dbReference type="InterPro" id="IPR002110">
    <property type="entry name" value="Ankyrin_rpt"/>
</dbReference>
<dbReference type="InterPro" id="IPR036770">
    <property type="entry name" value="Ankyrin_rpt-contain_sf"/>
</dbReference>
<dbReference type="PROSITE" id="PS50088">
    <property type="entry name" value="ANK_REPEAT"/>
    <property type="match status" value="1"/>
</dbReference>
<dbReference type="PANTHER" id="PTHR24189">
    <property type="entry name" value="MYOTROPHIN"/>
    <property type="match status" value="1"/>
</dbReference>
<dbReference type="AlphaFoldDB" id="A0A377G8V5"/>
<dbReference type="Proteomes" id="UP000254554">
    <property type="component" value="Unassembled WGS sequence"/>
</dbReference>
<evidence type="ECO:0000313" key="5">
    <source>
        <dbReference type="Proteomes" id="UP000254554"/>
    </source>
</evidence>
<dbReference type="GeneID" id="93292106"/>
<accession>A0A377G8V5</accession>